<dbReference type="InterPro" id="IPR013785">
    <property type="entry name" value="Aldolase_TIM"/>
</dbReference>
<name>X0RT30_9ZZZZ</name>
<protein>
    <recommendedName>
        <fullName evidence="2">Deoxyribose-phosphate aldolase</fullName>
    </recommendedName>
</protein>
<dbReference type="AlphaFoldDB" id="X0RT30"/>
<evidence type="ECO:0000313" key="1">
    <source>
        <dbReference type="EMBL" id="GAF71994.1"/>
    </source>
</evidence>
<comment type="caution">
    <text evidence="1">The sequence shown here is derived from an EMBL/GenBank/DDBJ whole genome shotgun (WGS) entry which is preliminary data.</text>
</comment>
<dbReference type="GO" id="GO:0000105">
    <property type="term" value="P:L-histidine biosynthetic process"/>
    <property type="evidence" value="ECO:0007669"/>
    <property type="project" value="InterPro"/>
</dbReference>
<dbReference type="EMBL" id="BARS01009250">
    <property type="protein sequence ID" value="GAF71994.1"/>
    <property type="molecule type" value="Genomic_DNA"/>
</dbReference>
<feature type="non-terminal residue" evidence="1">
    <location>
        <position position="1"/>
    </location>
</feature>
<dbReference type="SUPFAM" id="SSF51569">
    <property type="entry name" value="Aldolase"/>
    <property type="match status" value="1"/>
</dbReference>
<organism evidence="1">
    <name type="scientific">marine sediment metagenome</name>
    <dbReference type="NCBI Taxonomy" id="412755"/>
    <lineage>
        <taxon>unclassified sequences</taxon>
        <taxon>metagenomes</taxon>
        <taxon>ecological metagenomes</taxon>
    </lineage>
</organism>
<reference evidence="1" key="1">
    <citation type="journal article" date="2014" name="Front. Microbiol.">
        <title>High frequency of phylogenetically diverse reductive dehalogenase-homologous genes in deep subseafloor sedimentary metagenomes.</title>
        <authorList>
            <person name="Kawai M."/>
            <person name="Futagami T."/>
            <person name="Toyoda A."/>
            <person name="Takaki Y."/>
            <person name="Nishi S."/>
            <person name="Hori S."/>
            <person name="Arai W."/>
            <person name="Tsubouchi T."/>
            <person name="Morono Y."/>
            <person name="Uchiyama I."/>
            <person name="Ito T."/>
            <person name="Fujiyama A."/>
            <person name="Inagaki F."/>
            <person name="Takami H."/>
        </authorList>
    </citation>
    <scope>NUCLEOTIDE SEQUENCE</scope>
    <source>
        <strain evidence="1">Expedition CK06-06</strain>
    </source>
</reference>
<dbReference type="Gene3D" id="3.20.20.70">
    <property type="entry name" value="Aldolase class I"/>
    <property type="match status" value="1"/>
</dbReference>
<dbReference type="Pfam" id="PF00977">
    <property type="entry name" value="His_biosynth"/>
    <property type="match status" value="1"/>
</dbReference>
<proteinExistence type="predicted"/>
<accession>X0RT30</accession>
<dbReference type="InterPro" id="IPR006062">
    <property type="entry name" value="His_biosynth"/>
</dbReference>
<sequence>EAVYKAADNKLDIVLVPMVGLMSLGEIKAICDMCLEVGIHILKTNAGLGLSQSEFEHIRYIKRIYGDKMQIEVSGGVRDVKQAQEFIKLGADRVHSSTWKGVIGV</sequence>
<gene>
    <name evidence="1" type="ORF">S01H1_17434</name>
</gene>
<evidence type="ECO:0008006" key="2">
    <source>
        <dbReference type="Google" id="ProtNLM"/>
    </source>
</evidence>